<comment type="caution">
    <text evidence="1">The sequence shown here is derived from an EMBL/GenBank/DDBJ whole genome shotgun (WGS) entry which is preliminary data.</text>
</comment>
<proteinExistence type="predicted"/>
<dbReference type="RefSeq" id="WP_089024643.1">
    <property type="nucleotide sequence ID" value="NZ_NIQC01000062.1"/>
</dbReference>
<protein>
    <submittedName>
        <fullName evidence="1">Uncharacterized protein</fullName>
    </submittedName>
</protein>
<keyword evidence="2" id="KW-1185">Reference proteome</keyword>
<reference evidence="1 2" key="1">
    <citation type="submission" date="2017-06" db="EMBL/GenBank/DDBJ databases">
        <title>Draft Genome Sequence of Natranaerobius trueperi halophilic, alkalithermophilic bacteria from soda lakes.</title>
        <authorList>
            <person name="Zhao B."/>
        </authorList>
    </citation>
    <scope>NUCLEOTIDE SEQUENCE [LARGE SCALE GENOMIC DNA]</scope>
    <source>
        <strain evidence="1 2">DSM 18760</strain>
    </source>
</reference>
<accession>A0A226BUJ1</accession>
<dbReference type="OrthoDB" id="286252at2"/>
<evidence type="ECO:0000313" key="1">
    <source>
        <dbReference type="EMBL" id="OWZ82643.1"/>
    </source>
</evidence>
<dbReference type="AlphaFoldDB" id="A0A226BUJ1"/>
<gene>
    <name evidence="1" type="ORF">CDO51_13000</name>
</gene>
<dbReference type="Proteomes" id="UP000214588">
    <property type="component" value="Unassembled WGS sequence"/>
</dbReference>
<sequence length="72" mass="8855">MLEFFWVTENKGTPTKSYKQFQDWLQNTWEGNWQTDEWDFFKGQTNLTKMANEWLISENKACLWILFKIKIK</sequence>
<dbReference type="EMBL" id="NIQC01000062">
    <property type="protein sequence ID" value="OWZ82643.1"/>
    <property type="molecule type" value="Genomic_DNA"/>
</dbReference>
<evidence type="ECO:0000313" key="2">
    <source>
        <dbReference type="Proteomes" id="UP000214588"/>
    </source>
</evidence>
<name>A0A226BUJ1_9FIRM</name>
<organism evidence="1 2">
    <name type="scientific">Natranaerobius trueperi</name>
    <dbReference type="NCBI Taxonomy" id="759412"/>
    <lineage>
        <taxon>Bacteria</taxon>
        <taxon>Bacillati</taxon>
        <taxon>Bacillota</taxon>
        <taxon>Clostridia</taxon>
        <taxon>Natranaerobiales</taxon>
        <taxon>Natranaerobiaceae</taxon>
        <taxon>Natranaerobius</taxon>
    </lineage>
</organism>